<dbReference type="AlphaFoldDB" id="F8JKT8"/>
<evidence type="ECO:0000313" key="1">
    <source>
        <dbReference type="EMBL" id="AEW99707.1"/>
    </source>
</evidence>
<evidence type="ECO:0000313" key="2">
    <source>
        <dbReference type="Proteomes" id="UP000007842"/>
    </source>
</evidence>
<gene>
    <name evidence="1" type="ordered locus">SCATT_p15140</name>
</gene>
<organism evidence="1 2">
    <name type="scientific">Streptantibioticus cattleyicolor (strain ATCC 35852 / DSM 46488 / JCM 4925 / NBRC 14057 / NRRL 8057)</name>
    <name type="common">Streptomyces cattleya</name>
    <dbReference type="NCBI Taxonomy" id="1003195"/>
    <lineage>
        <taxon>Bacteria</taxon>
        <taxon>Bacillati</taxon>
        <taxon>Actinomycetota</taxon>
        <taxon>Actinomycetes</taxon>
        <taxon>Kitasatosporales</taxon>
        <taxon>Streptomycetaceae</taxon>
        <taxon>Streptantibioticus</taxon>
    </lineage>
</organism>
<keyword evidence="1" id="KW-0614">Plasmid</keyword>
<sequence>MNDPSLLRADSAMTCAFEGDARGIRALLIDLDLEEARKVSIRLAARAAEAMHVTGACAGLTQDQITAVWDMIRTNGFGPDQG</sequence>
<name>F8JKT8_STREN</name>
<dbReference type="KEGG" id="sct:SCAT_p0229"/>
<proteinExistence type="predicted"/>
<dbReference type="EMBL" id="CP003229">
    <property type="protein sequence ID" value="AEW99707.1"/>
    <property type="molecule type" value="Genomic_DNA"/>
</dbReference>
<dbReference type="KEGG" id="scy:SCATT_p15140"/>
<dbReference type="RefSeq" id="WP_014150684.1">
    <property type="nucleotide sequence ID" value="NC_016113.1"/>
</dbReference>
<dbReference type="HOGENOM" id="CLU_193860_0_0_11"/>
<geneLocation type="plasmid" evidence="1 2">
    <name>pSCATT</name>
</geneLocation>
<reference evidence="2" key="1">
    <citation type="submission" date="2011-12" db="EMBL/GenBank/DDBJ databases">
        <title>Complete genome sequence of Streptomyces cattleya strain DSM 46488.</title>
        <authorList>
            <person name="Ou H.-Y."/>
            <person name="Li P."/>
            <person name="Zhao C."/>
            <person name="O'Hagan D."/>
            <person name="Deng Z."/>
        </authorList>
    </citation>
    <scope>NUCLEOTIDE SEQUENCE [LARGE SCALE GENOMIC DNA]</scope>
    <source>
        <strain evidence="2">ATCC 35852 / DSM 46488 / JCM 4925 / NBRC 14057 / NRRL 8057</strain>
        <plasmid evidence="2">Plasmid pSCATT</plasmid>
    </source>
</reference>
<accession>F8JKT8</accession>
<protein>
    <submittedName>
        <fullName evidence="1">Uncharacterized protein</fullName>
    </submittedName>
</protein>
<accession>G8XGQ8</accession>
<dbReference type="Proteomes" id="UP000007842">
    <property type="component" value="Plasmid pSCATT"/>
</dbReference>
<keyword evidence="2" id="KW-1185">Reference proteome</keyword>
<dbReference type="PATRIC" id="fig|1003195.11.peg.216"/>